<keyword evidence="3" id="KW-0238">DNA-binding</keyword>
<dbReference type="CDD" id="cd17259">
    <property type="entry name" value="RMtype1_S_StySKI-TRD2-CR2_like"/>
    <property type="match status" value="1"/>
</dbReference>
<dbReference type="STRING" id="980561.A1359_18545"/>
<reference evidence="5 6" key="1">
    <citation type="submission" date="2016-03" db="EMBL/GenBank/DDBJ databases">
        <authorList>
            <person name="Ploux O."/>
        </authorList>
    </citation>
    <scope>NUCLEOTIDE SEQUENCE [LARGE SCALE GENOMIC DNA]</scope>
    <source>
        <strain evidence="5 6">R-45370</strain>
    </source>
</reference>
<comment type="caution">
    <text evidence="5">The sequence shown here is derived from an EMBL/GenBank/DDBJ whole genome shotgun (WGS) entry which is preliminary data.</text>
</comment>
<evidence type="ECO:0000313" key="6">
    <source>
        <dbReference type="Proteomes" id="UP000078476"/>
    </source>
</evidence>
<dbReference type="PANTHER" id="PTHR30408:SF12">
    <property type="entry name" value="TYPE I RESTRICTION ENZYME MJAVIII SPECIFICITY SUBUNIT"/>
    <property type="match status" value="1"/>
</dbReference>
<dbReference type="InterPro" id="IPR000055">
    <property type="entry name" value="Restrct_endonuc_typeI_TRD"/>
</dbReference>
<name>A0A177MVM0_9GAMM</name>
<dbReference type="InterPro" id="IPR044946">
    <property type="entry name" value="Restrct_endonuc_typeI_TRD_sf"/>
</dbReference>
<proteinExistence type="inferred from homology"/>
<dbReference type="REBASE" id="164854">
    <property type="entry name" value="S.Mle45370ORF18565P"/>
</dbReference>
<protein>
    <recommendedName>
        <fullName evidence="4">Type I restriction modification DNA specificity domain-containing protein</fullName>
    </recommendedName>
</protein>
<accession>A0A177MVM0</accession>
<gene>
    <name evidence="5" type="ORF">A1359_18545</name>
</gene>
<organism evidence="5 6">
    <name type="scientific">Methylomonas lenta</name>
    <dbReference type="NCBI Taxonomy" id="980561"/>
    <lineage>
        <taxon>Bacteria</taxon>
        <taxon>Pseudomonadati</taxon>
        <taxon>Pseudomonadota</taxon>
        <taxon>Gammaproteobacteria</taxon>
        <taxon>Methylococcales</taxon>
        <taxon>Methylococcaceae</taxon>
        <taxon>Methylomonas</taxon>
    </lineage>
</organism>
<dbReference type="Pfam" id="PF01420">
    <property type="entry name" value="Methylase_S"/>
    <property type="match status" value="2"/>
</dbReference>
<feature type="domain" description="Type I restriction modification DNA specificity" evidence="4">
    <location>
        <begin position="232"/>
        <end position="405"/>
    </location>
</feature>
<evidence type="ECO:0000256" key="2">
    <source>
        <dbReference type="ARBA" id="ARBA00022747"/>
    </source>
</evidence>
<dbReference type="InterPro" id="IPR052021">
    <property type="entry name" value="Type-I_RS_S_subunit"/>
</dbReference>
<dbReference type="AlphaFoldDB" id="A0A177MVM0"/>
<dbReference type="PANTHER" id="PTHR30408">
    <property type="entry name" value="TYPE-1 RESTRICTION ENZYME ECOKI SPECIFICITY PROTEIN"/>
    <property type="match status" value="1"/>
</dbReference>
<dbReference type="OrthoDB" id="9798929at2"/>
<keyword evidence="6" id="KW-1185">Reference proteome</keyword>
<dbReference type="GO" id="GO:0009307">
    <property type="term" value="P:DNA restriction-modification system"/>
    <property type="evidence" value="ECO:0007669"/>
    <property type="project" value="UniProtKB-KW"/>
</dbReference>
<sequence length="424" mass="47943">MSEATKKGLIPVLRFPEFRDAGMWKKTSLKKVFSIFQGYAFSSTDSTKEGVRWLKIADVGIQKMDASTPSYLPINYEDEYQRFLVKFGDYVIALTRPILSCELKIAKVDIIFDGALLNQRVGKLVTDQSLDFVYYLLQTGQLISNIENNIAGNDPPNLSSQQIGDILVRIPLQDEQQKIADCLSYIDELVTAQTQKIEALKAHKKGLMQQLFPAEGETIPKLRFPEFRDAGDWEAKKIGQVLIVNARSIKMDDEHDYSLVTVKRRYGGVVSRGVYKGGAIKVKSQFLLSANDFLISKRQIVHCACGIVPAEFEGSIVSNEYSVLRARKNHDIVFFNYFAQHPKVSQSFLECSIGIVIEKMLFKLNDWLNKEFLFPSFEEQQKIADCLSSIDDLVTAQTQKLATLKAHKKGLMQQLFPSVDLVTE</sequence>
<evidence type="ECO:0000313" key="5">
    <source>
        <dbReference type="EMBL" id="OAI09681.1"/>
    </source>
</evidence>
<dbReference type="Gene3D" id="3.90.220.20">
    <property type="entry name" value="DNA methylase specificity domains"/>
    <property type="match status" value="3"/>
</dbReference>
<evidence type="ECO:0000259" key="4">
    <source>
        <dbReference type="Pfam" id="PF01420"/>
    </source>
</evidence>
<dbReference type="Proteomes" id="UP000078476">
    <property type="component" value="Unassembled WGS sequence"/>
</dbReference>
<dbReference type="GO" id="GO:0003677">
    <property type="term" value="F:DNA binding"/>
    <property type="evidence" value="ECO:0007669"/>
    <property type="project" value="UniProtKB-KW"/>
</dbReference>
<evidence type="ECO:0000256" key="3">
    <source>
        <dbReference type="ARBA" id="ARBA00023125"/>
    </source>
</evidence>
<comment type="similarity">
    <text evidence="1">Belongs to the type-I restriction system S methylase family.</text>
</comment>
<dbReference type="RefSeq" id="WP_066988198.1">
    <property type="nucleotide sequence ID" value="NZ_LUUI01000168.1"/>
</dbReference>
<keyword evidence="2" id="KW-0680">Restriction system</keyword>
<feature type="domain" description="Type I restriction modification DNA specificity" evidence="4">
    <location>
        <begin position="24"/>
        <end position="201"/>
    </location>
</feature>
<dbReference type="SUPFAM" id="SSF116734">
    <property type="entry name" value="DNA methylase specificity domain"/>
    <property type="match status" value="2"/>
</dbReference>
<dbReference type="EMBL" id="LUUI01000168">
    <property type="protein sequence ID" value="OAI09681.1"/>
    <property type="molecule type" value="Genomic_DNA"/>
</dbReference>
<evidence type="ECO:0000256" key="1">
    <source>
        <dbReference type="ARBA" id="ARBA00010923"/>
    </source>
</evidence>